<dbReference type="Proteomes" id="UP001162834">
    <property type="component" value="Chromosome"/>
</dbReference>
<dbReference type="InterPro" id="IPR044643">
    <property type="entry name" value="TrpF_fam"/>
</dbReference>
<evidence type="ECO:0000256" key="5">
    <source>
        <dbReference type="ARBA" id="ARBA00022605"/>
    </source>
</evidence>
<comment type="similarity">
    <text evidence="9">Belongs to the TrpF family.</text>
</comment>
<keyword evidence="6 9" id="KW-0822">Tryptophan biosynthesis</keyword>
<comment type="pathway">
    <text evidence="2 9">Amino-acid biosynthesis; L-tryptophan biosynthesis; L-tryptophan from chorismate: step 3/5.</text>
</comment>
<dbReference type="HAMAP" id="MF_00135">
    <property type="entry name" value="PRAI"/>
    <property type="match status" value="1"/>
</dbReference>
<dbReference type="PANTHER" id="PTHR42894">
    <property type="entry name" value="N-(5'-PHOSPHORIBOSYL)ANTHRANILATE ISOMERASE"/>
    <property type="match status" value="1"/>
</dbReference>
<evidence type="ECO:0000256" key="3">
    <source>
        <dbReference type="ARBA" id="ARBA00012572"/>
    </source>
</evidence>
<organism evidence="11 12">
    <name type="scientific">Capillimicrobium parvum</name>
    <dbReference type="NCBI Taxonomy" id="2884022"/>
    <lineage>
        <taxon>Bacteria</taxon>
        <taxon>Bacillati</taxon>
        <taxon>Actinomycetota</taxon>
        <taxon>Thermoleophilia</taxon>
        <taxon>Solirubrobacterales</taxon>
        <taxon>Capillimicrobiaceae</taxon>
        <taxon>Capillimicrobium</taxon>
    </lineage>
</organism>
<dbReference type="KEGG" id="sbae:DSM104329_03901"/>
<feature type="domain" description="N-(5'phosphoribosyl) anthranilate isomerase (PRAI)" evidence="10">
    <location>
        <begin position="5"/>
        <end position="198"/>
    </location>
</feature>
<evidence type="ECO:0000259" key="10">
    <source>
        <dbReference type="Pfam" id="PF00697"/>
    </source>
</evidence>
<dbReference type="PANTHER" id="PTHR42894:SF1">
    <property type="entry name" value="N-(5'-PHOSPHORIBOSYL)ANTHRANILATE ISOMERASE"/>
    <property type="match status" value="1"/>
</dbReference>
<evidence type="ECO:0000256" key="1">
    <source>
        <dbReference type="ARBA" id="ARBA00001164"/>
    </source>
</evidence>
<proteinExistence type="inferred from homology"/>
<dbReference type="AlphaFoldDB" id="A0A9E7C1H2"/>
<dbReference type="CDD" id="cd00405">
    <property type="entry name" value="PRAI"/>
    <property type="match status" value="1"/>
</dbReference>
<dbReference type="GO" id="GO:0004640">
    <property type="term" value="F:phosphoribosylanthranilate isomerase activity"/>
    <property type="evidence" value="ECO:0007669"/>
    <property type="project" value="UniProtKB-UniRule"/>
</dbReference>
<evidence type="ECO:0000256" key="4">
    <source>
        <dbReference type="ARBA" id="ARBA00022272"/>
    </source>
</evidence>
<sequence length="228" mass="23852">MATNVKICGITNVDDAERAVELGAWAVGCIFHRPSPRRCRPAEAARIAAAVKRRTLVAGVFVNHPLDEIVRLHDRIGFDLVQLHGDEGPAFCSEVGRRTGAKVIRAVRVGDAGDVRALDAYRSVDFHLLDSARPGEPVDPVLLRARRADIPLLLAGGLTPENVGAAIVAAEPFAVDVASGVEAEPGRKDPDVLEAFFAAVAETDAALAPVPEPAAVAEPGPAAAEADA</sequence>
<dbReference type="Pfam" id="PF00697">
    <property type="entry name" value="PRAI"/>
    <property type="match status" value="1"/>
</dbReference>
<keyword evidence="5 9" id="KW-0028">Amino-acid biosynthesis</keyword>
<evidence type="ECO:0000256" key="8">
    <source>
        <dbReference type="ARBA" id="ARBA00023235"/>
    </source>
</evidence>
<dbReference type="SUPFAM" id="SSF51366">
    <property type="entry name" value="Ribulose-phoshate binding barrel"/>
    <property type="match status" value="1"/>
</dbReference>
<name>A0A9E7C1H2_9ACTN</name>
<dbReference type="InterPro" id="IPR011060">
    <property type="entry name" value="RibuloseP-bd_barrel"/>
</dbReference>
<evidence type="ECO:0000313" key="11">
    <source>
        <dbReference type="EMBL" id="UGS37485.1"/>
    </source>
</evidence>
<evidence type="ECO:0000256" key="7">
    <source>
        <dbReference type="ARBA" id="ARBA00023141"/>
    </source>
</evidence>
<dbReference type="RefSeq" id="WP_326924450.1">
    <property type="nucleotide sequence ID" value="NZ_CP087164.1"/>
</dbReference>
<dbReference type="Gene3D" id="3.20.20.70">
    <property type="entry name" value="Aldolase class I"/>
    <property type="match status" value="1"/>
</dbReference>
<protein>
    <recommendedName>
        <fullName evidence="4 9">N-(5'-phosphoribosyl)anthranilate isomerase</fullName>
        <shortName evidence="9">PRAI</shortName>
        <ecNumber evidence="3 9">5.3.1.24</ecNumber>
    </recommendedName>
</protein>
<comment type="catalytic activity">
    <reaction evidence="1 9">
        <text>N-(5-phospho-beta-D-ribosyl)anthranilate = 1-(2-carboxyphenylamino)-1-deoxy-D-ribulose 5-phosphate</text>
        <dbReference type="Rhea" id="RHEA:21540"/>
        <dbReference type="ChEBI" id="CHEBI:18277"/>
        <dbReference type="ChEBI" id="CHEBI:58613"/>
        <dbReference type="EC" id="5.3.1.24"/>
    </reaction>
</comment>
<keyword evidence="7 9" id="KW-0057">Aromatic amino acid biosynthesis</keyword>
<evidence type="ECO:0000256" key="9">
    <source>
        <dbReference type="HAMAP-Rule" id="MF_00135"/>
    </source>
</evidence>
<dbReference type="EC" id="5.3.1.24" evidence="3 9"/>
<keyword evidence="12" id="KW-1185">Reference proteome</keyword>
<evidence type="ECO:0000313" key="12">
    <source>
        <dbReference type="Proteomes" id="UP001162834"/>
    </source>
</evidence>
<dbReference type="EMBL" id="CP087164">
    <property type="protein sequence ID" value="UGS37485.1"/>
    <property type="molecule type" value="Genomic_DNA"/>
</dbReference>
<gene>
    <name evidence="9 11" type="primary">trpF</name>
    <name evidence="11" type="ORF">DSM104329_03901</name>
</gene>
<reference evidence="11" key="1">
    <citation type="journal article" date="2022" name="Int. J. Syst. Evol. Microbiol.">
        <title>Pseudomonas aegrilactucae sp. nov. and Pseudomonas morbosilactucae sp. nov., pathogens causing bacterial rot of lettuce in Japan.</title>
        <authorList>
            <person name="Sawada H."/>
            <person name="Fujikawa T."/>
            <person name="Satou M."/>
        </authorList>
    </citation>
    <scope>NUCLEOTIDE SEQUENCE</scope>
    <source>
        <strain evidence="11">0166_1</strain>
    </source>
</reference>
<dbReference type="InterPro" id="IPR013785">
    <property type="entry name" value="Aldolase_TIM"/>
</dbReference>
<dbReference type="GO" id="GO:0000162">
    <property type="term" value="P:L-tryptophan biosynthetic process"/>
    <property type="evidence" value="ECO:0007669"/>
    <property type="project" value="UniProtKB-UniRule"/>
</dbReference>
<dbReference type="InterPro" id="IPR001240">
    <property type="entry name" value="PRAI_dom"/>
</dbReference>
<evidence type="ECO:0000256" key="6">
    <source>
        <dbReference type="ARBA" id="ARBA00022822"/>
    </source>
</evidence>
<keyword evidence="8 9" id="KW-0413">Isomerase</keyword>
<evidence type="ECO:0000256" key="2">
    <source>
        <dbReference type="ARBA" id="ARBA00004664"/>
    </source>
</evidence>
<accession>A0A9E7C1H2</accession>